<evidence type="ECO:0000313" key="3">
    <source>
        <dbReference type="Proteomes" id="UP001208567"/>
    </source>
</evidence>
<evidence type="ECO:0000313" key="2">
    <source>
        <dbReference type="EMBL" id="GLC29203.1"/>
    </source>
</evidence>
<dbReference type="InterPro" id="IPR006675">
    <property type="entry name" value="HDIG_dom"/>
</dbReference>
<name>A0ABQ5N1X2_9CLOT</name>
<dbReference type="InterPro" id="IPR037522">
    <property type="entry name" value="HD_GYP_dom"/>
</dbReference>
<dbReference type="CDD" id="cd00077">
    <property type="entry name" value="HDc"/>
    <property type="match status" value="1"/>
</dbReference>
<feature type="domain" description="HD-GYP" evidence="1">
    <location>
        <begin position="105"/>
        <end position="301"/>
    </location>
</feature>
<dbReference type="SMART" id="SM00471">
    <property type="entry name" value="HDc"/>
    <property type="match status" value="1"/>
</dbReference>
<dbReference type="SUPFAM" id="SSF109604">
    <property type="entry name" value="HD-domain/PDEase-like"/>
    <property type="match status" value="1"/>
</dbReference>
<dbReference type="EMBL" id="BRXR01000001">
    <property type="protein sequence ID" value="GLC29203.1"/>
    <property type="molecule type" value="Genomic_DNA"/>
</dbReference>
<comment type="caution">
    <text evidence="2">The sequence shown here is derived from an EMBL/GenBank/DDBJ whole genome shotgun (WGS) entry which is preliminary data.</text>
</comment>
<keyword evidence="3" id="KW-1185">Reference proteome</keyword>
<dbReference type="PANTHER" id="PTHR43155:SF2">
    <property type="entry name" value="CYCLIC DI-GMP PHOSPHODIESTERASE PA4108"/>
    <property type="match status" value="1"/>
</dbReference>
<dbReference type="PROSITE" id="PS51832">
    <property type="entry name" value="HD_GYP"/>
    <property type="match status" value="1"/>
</dbReference>
<dbReference type="Proteomes" id="UP001208567">
    <property type="component" value="Unassembled WGS sequence"/>
</dbReference>
<dbReference type="PANTHER" id="PTHR43155">
    <property type="entry name" value="CYCLIC DI-GMP PHOSPHODIESTERASE PA4108-RELATED"/>
    <property type="match status" value="1"/>
</dbReference>
<dbReference type="NCBIfam" id="TIGR00277">
    <property type="entry name" value="HDIG"/>
    <property type="match status" value="1"/>
</dbReference>
<evidence type="ECO:0000259" key="1">
    <source>
        <dbReference type="PROSITE" id="PS51832"/>
    </source>
</evidence>
<organism evidence="2 3">
    <name type="scientific">Clostridium omnivorum</name>
    <dbReference type="NCBI Taxonomy" id="1604902"/>
    <lineage>
        <taxon>Bacteria</taxon>
        <taxon>Bacillati</taxon>
        <taxon>Bacillota</taxon>
        <taxon>Clostridia</taxon>
        <taxon>Eubacteriales</taxon>
        <taxon>Clostridiaceae</taxon>
        <taxon>Clostridium</taxon>
    </lineage>
</organism>
<sequence>MRLEFLDRLSGNEVLGKSILSSDGKVLLRAGVQLSGVYIDKLKELGVFYVYVEDHRLDDVLVEDNKLTELKQCAMKNMSRIIKNVSECNRRGVKDSISVVEEMVEYIIDMGDVNKSLYDIQTYDNYTYIHSLDTSIISSFLGLAAGFDSYKLKELAVGAILHDIGKTKIDYFIINKDGPLTEEEYFEIKKHPIYGGKILRKNIRISDEVISAVEQHHERVDGRGYPYGLTGNQISKYGKIVSICDVYDAVSNDRVYRGKFSPNEAYELILSGSGTLFDTGYVQDFRSTFSVYPLGCCVKLSDSTEGYVIKQNKNFPDRPVIRVLYDSESREPVPFYEINLLENTNLVVESVV</sequence>
<dbReference type="InterPro" id="IPR003607">
    <property type="entry name" value="HD/PDEase_dom"/>
</dbReference>
<accession>A0ABQ5N1X2</accession>
<protein>
    <submittedName>
        <fullName evidence="2">Metal dependent phosphohydrolase</fullName>
    </submittedName>
</protein>
<dbReference type="Pfam" id="PF13487">
    <property type="entry name" value="HD_5"/>
    <property type="match status" value="1"/>
</dbReference>
<reference evidence="2 3" key="1">
    <citation type="journal article" date="2024" name="Int. J. Syst. Evol. Microbiol.">
        <title>Clostridium omnivorum sp. nov., isolated from anoxic soil under the treatment of reductive soil disinfestation.</title>
        <authorList>
            <person name="Ueki A."/>
            <person name="Tonouchi A."/>
            <person name="Kaku N."/>
            <person name="Honma S."/>
            <person name="Ueki K."/>
        </authorList>
    </citation>
    <scope>NUCLEOTIDE SEQUENCE [LARGE SCALE GENOMIC DNA]</scope>
    <source>
        <strain evidence="2 3">E14</strain>
    </source>
</reference>
<gene>
    <name evidence="2" type="ORF">bsdE14_06130</name>
</gene>
<proteinExistence type="predicted"/>
<dbReference type="RefSeq" id="WP_264848492.1">
    <property type="nucleotide sequence ID" value="NZ_BRXR01000001.1"/>
</dbReference>
<dbReference type="Gene3D" id="1.10.3210.10">
    <property type="entry name" value="Hypothetical protein af1432"/>
    <property type="match status" value="1"/>
</dbReference>